<organism evidence="1">
    <name type="scientific">uncultured Poseidoniia archaeon</name>
    <dbReference type="NCBI Taxonomy" id="1697135"/>
    <lineage>
        <taxon>Archaea</taxon>
        <taxon>Methanobacteriati</taxon>
        <taxon>Thermoplasmatota</taxon>
        <taxon>Candidatus Poseidoniia</taxon>
        <taxon>environmental samples</taxon>
    </lineage>
</organism>
<proteinExistence type="predicted"/>
<reference evidence="1" key="1">
    <citation type="submission" date="2014-11" db="EMBL/GenBank/DDBJ databases">
        <authorList>
            <person name="Zhu J."/>
            <person name="Qi W."/>
            <person name="Song R."/>
        </authorList>
    </citation>
    <scope>NUCLEOTIDE SEQUENCE</scope>
</reference>
<evidence type="ECO:0000313" key="1">
    <source>
        <dbReference type="EMBL" id="ANV79990.1"/>
    </source>
</evidence>
<reference evidence="1" key="2">
    <citation type="journal article" date="2015" name="ISME J.">
        <title>A new class of marine Euryarchaeota group II from the Mediterranean deep chlorophyll maximum.</title>
        <authorList>
            <person name="Martin-Cuadrado A.B."/>
            <person name="Garcia-Heredia I."/>
            <person name="Molto A.G."/>
            <person name="Lopez-Ubeda R."/>
            <person name="Kimes N."/>
            <person name="Lopez-Garcia P."/>
            <person name="Moreira D."/>
            <person name="Rodriguez-Valera F."/>
        </authorList>
    </citation>
    <scope>NUCLEOTIDE SEQUENCE</scope>
</reference>
<sequence>MRSVYTPMGPLVLEKEVDEEKLSAELRGLELLYEIAHQSSNWRLELSSTRPFIRSNDGSPEIQIDIFSCISNKLLKNNDHLSITMSMKNVCVLTDFDSNDDIPASDAMISLILLGNSGWPHKHTPETLEEKSVGYFKETCEIEGIKSSNIDFRDLELLDHCKSHLENKRYRECLIELGRLSRYLYVCKMVSVEGTIDFISPILDKIPTIYRLEYLDNPDEEYDSVFLDIRTN</sequence>
<protein>
    <submittedName>
        <fullName evidence="1">Uncharacterized protein</fullName>
    </submittedName>
</protein>
<name>A0A1B1TCI1_9ARCH</name>
<dbReference type="AlphaFoldDB" id="A0A1B1TCI1"/>
<accession>A0A1B1TCI1</accession>
<dbReference type="EMBL" id="KP211863">
    <property type="protein sequence ID" value="ANV79990.1"/>
    <property type="molecule type" value="Genomic_DNA"/>
</dbReference>